<dbReference type="EMBL" id="JAVXUO010000931">
    <property type="protein sequence ID" value="KAK2987859.1"/>
    <property type="molecule type" value="Genomic_DNA"/>
</dbReference>
<gene>
    <name evidence="5" type="ORF">RJ640_025626</name>
</gene>
<keyword evidence="6" id="KW-1185">Reference proteome</keyword>
<feature type="transmembrane region" description="Helical" evidence="3">
    <location>
        <begin position="387"/>
        <end position="414"/>
    </location>
</feature>
<dbReference type="InterPro" id="IPR000595">
    <property type="entry name" value="cNMP-bd_dom"/>
</dbReference>
<dbReference type="Gene3D" id="1.10.287.630">
    <property type="entry name" value="Helix hairpin bin"/>
    <property type="match status" value="3"/>
</dbReference>
<feature type="transmembrane region" description="Helical" evidence="3">
    <location>
        <begin position="172"/>
        <end position="199"/>
    </location>
</feature>
<keyword evidence="3" id="KW-1133">Transmembrane helix</keyword>
<feature type="domain" description="Cyclic nucleotide-binding" evidence="4">
    <location>
        <begin position="1135"/>
        <end position="1245"/>
    </location>
</feature>
<feature type="transmembrane region" description="Helical" evidence="3">
    <location>
        <begin position="79"/>
        <end position="101"/>
    </location>
</feature>
<feature type="transmembrane region" description="Helical" evidence="3">
    <location>
        <begin position="1028"/>
        <end position="1061"/>
    </location>
</feature>
<evidence type="ECO:0000256" key="2">
    <source>
        <dbReference type="ARBA" id="ARBA00023303"/>
    </source>
</evidence>
<evidence type="ECO:0000256" key="3">
    <source>
        <dbReference type="SAM" id="Phobius"/>
    </source>
</evidence>
<comment type="caution">
    <text evidence="5">The sequence shown here is derived from an EMBL/GenBank/DDBJ whole genome shotgun (WGS) entry which is preliminary data.</text>
</comment>
<name>A0AA88RE67_9ASTE</name>
<dbReference type="PROSITE" id="PS50042">
    <property type="entry name" value="CNMP_BINDING_3"/>
    <property type="match status" value="3"/>
</dbReference>
<evidence type="ECO:0000313" key="6">
    <source>
        <dbReference type="Proteomes" id="UP001187471"/>
    </source>
</evidence>
<dbReference type="SUPFAM" id="SSF51206">
    <property type="entry name" value="cAMP-binding domain-like"/>
    <property type="match status" value="3"/>
</dbReference>
<dbReference type="SUPFAM" id="SSF81324">
    <property type="entry name" value="Voltage-gated potassium channels"/>
    <property type="match status" value="2"/>
</dbReference>
<dbReference type="SMART" id="SM00100">
    <property type="entry name" value="cNMP"/>
    <property type="match status" value="3"/>
</dbReference>
<feature type="transmembrane region" description="Helical" evidence="3">
    <location>
        <begin position="249"/>
        <end position="274"/>
    </location>
</feature>
<dbReference type="Pfam" id="PF00027">
    <property type="entry name" value="cNMP_binding"/>
    <property type="match status" value="1"/>
</dbReference>
<feature type="domain" description="Cyclic nucleotide-binding" evidence="4">
    <location>
        <begin position="490"/>
        <end position="569"/>
    </location>
</feature>
<evidence type="ECO:0000313" key="5">
    <source>
        <dbReference type="EMBL" id="KAK2987859.1"/>
    </source>
</evidence>
<feature type="transmembrane region" description="Helical" evidence="3">
    <location>
        <begin position="346"/>
        <end position="367"/>
    </location>
</feature>
<keyword evidence="1" id="KW-1071">Ligand-gated ion channel</keyword>
<feature type="transmembrane region" description="Helical" evidence="3">
    <location>
        <begin position="211"/>
        <end position="229"/>
    </location>
</feature>
<feature type="domain" description="Cyclic nucleotide-binding" evidence="4">
    <location>
        <begin position="1689"/>
        <end position="1768"/>
    </location>
</feature>
<protein>
    <recommendedName>
        <fullName evidence="4">Cyclic nucleotide-binding domain-containing protein</fullName>
    </recommendedName>
</protein>
<evidence type="ECO:0000259" key="4">
    <source>
        <dbReference type="PROSITE" id="PS50042"/>
    </source>
</evidence>
<evidence type="ECO:0000256" key="1">
    <source>
        <dbReference type="ARBA" id="ARBA00023286"/>
    </source>
</evidence>
<accession>A0AA88RE67</accession>
<keyword evidence="3" id="KW-0812">Transmembrane</keyword>
<keyword evidence="1" id="KW-0813">Transport</keyword>
<keyword evidence="3" id="KW-0472">Membrane</keyword>
<dbReference type="Proteomes" id="UP001187471">
    <property type="component" value="Unassembled WGS sequence"/>
</dbReference>
<dbReference type="GO" id="GO:0034220">
    <property type="term" value="P:monoatomic ion transmembrane transport"/>
    <property type="evidence" value="ECO:0007669"/>
    <property type="project" value="UniProtKB-KW"/>
</dbReference>
<dbReference type="CDD" id="cd00038">
    <property type="entry name" value="CAP_ED"/>
    <property type="match status" value="3"/>
</dbReference>
<dbReference type="InterPro" id="IPR014710">
    <property type="entry name" value="RmlC-like_jellyroll"/>
</dbReference>
<dbReference type="Gene3D" id="2.60.120.10">
    <property type="entry name" value="Jelly Rolls"/>
    <property type="match status" value="3"/>
</dbReference>
<keyword evidence="1" id="KW-0406">Ion transport</keyword>
<dbReference type="PANTHER" id="PTHR45651:SF50">
    <property type="entry name" value="CYCLIC NUCLEOTIDE-GATED ION CHANNEL 2"/>
    <property type="match status" value="1"/>
</dbReference>
<proteinExistence type="predicted"/>
<organism evidence="5 6">
    <name type="scientific">Escallonia rubra</name>
    <dbReference type="NCBI Taxonomy" id="112253"/>
    <lineage>
        <taxon>Eukaryota</taxon>
        <taxon>Viridiplantae</taxon>
        <taxon>Streptophyta</taxon>
        <taxon>Embryophyta</taxon>
        <taxon>Tracheophyta</taxon>
        <taxon>Spermatophyta</taxon>
        <taxon>Magnoliopsida</taxon>
        <taxon>eudicotyledons</taxon>
        <taxon>Gunneridae</taxon>
        <taxon>Pentapetalae</taxon>
        <taxon>asterids</taxon>
        <taxon>campanulids</taxon>
        <taxon>Escalloniales</taxon>
        <taxon>Escalloniaceae</taxon>
        <taxon>Escallonia</taxon>
    </lineage>
</organism>
<feature type="transmembrane region" description="Helical" evidence="3">
    <location>
        <begin position="113"/>
        <end position="135"/>
    </location>
</feature>
<dbReference type="GO" id="GO:0016020">
    <property type="term" value="C:membrane"/>
    <property type="evidence" value="ECO:0007669"/>
    <property type="project" value="UniProtKB-SubCell"/>
</dbReference>
<dbReference type="PANTHER" id="PTHR45651">
    <property type="entry name" value="CYCLIC NUCLEOTIDE-GATED ION CHANNEL 15-RELATED-RELATED"/>
    <property type="match status" value="1"/>
</dbReference>
<sequence length="1877" mass="215235">MEEDTLVWHSVECYACTQVGVPVFHSTSCDRAHQPEWEASAGSSLIPIQNQSTGYRWSTGPFGRVLDPRCKRVQRWNRAFLLARAMALAVDPLFFYALSIGRGGSPCLYMDGGLAAIVTVLRTCLDAVHLLHLWLQFRLAYVSRESLVVGCGKLVWDARAIASHYVRSLKGFWFDLFVILPVPQAHLFFSSFQAVFWLLVPRLIREEEIKLIMTILLLIFLFQFLPKAYHCISLMRRMQKVTGYVFGTIWWGFSLNLIAYFIASHVAGGCWYVLSIQRVASCLRQQCDRRSTCKLSLSCSEEVCYQFLLPKDTIGNPCGGNSTTVVRKAMCLDVNGPFKYGIYQGALPVISSGSLNVKILYPIFWGLYNLSTFGNDLEPTSRCLEVIFSICIVLSGLMLFTLLIGNIQVFLHAVMAKKRNMQLRCRDLEWWMRRRQLPSRLRQRVRHFERQRWTSTGGVDEMELVKDLPEGLRRDIKRFLCIDLIKKVPLFRSLDELILDNICDRVQPLVFSKDEKIIREGDPVRRIVFIVRGRIKSIQNLSKGVVATSILEPGGFLGDELLSWSLRRPFKDRLPASSATFVCTESAEAFGLDANDLHYITDHFRYKFGNEKIKRIARYYSSNWRTWAAVNIQLAWRRYALRARADPVNRVMENGATANRLLQCAAMFLIWMGMFRRLLPQPDSCGEENPSSNSATECYACTQVGVPVFHSTSCDRAHQPEWEACAGSSLIPIQNRLRHNSGYGGSAAARFGRVLDPRSKRVQKWNRAFVLARGMALAVDPLFFYALSIGRGGSPCLHMDTGVAATVTMLRTCLDAVHLCHLWLQFRLAYVSKESLVAIFWVLVPRLISEEEIVMITTILQLIFLFQFLPKVYHTVYLVRRMQKVTGYIFGTIWWGFAINLVAYFLASHVFGGCWYVLAIQRVGSCLRQHCDHQKIITCNLYPSCKKPVALPACTLGNPLCGNNNSSTLMVRKPVCLLAEGPFPYGIYEWGIQVISSNSVLVKILYPFFWGLVSLSTFGNTLEPSSNWLEVIFCICTVVSGLMLFTWLIGNVQVFLHVVMAKKRKMQLRYRDMEWWMRRRQLPAQLRQRVRYYEGQRLAAMGGEDEMQLIQDLPEGLRRDIKRFLCLELIKKVPLFQSLDDLILDNICDRVKPLVYSKDEKILREGDPVKRIVFIVRGRIKGSQNLSKGMIATSMIDPGGFLGDELLSWSLRRPFTDRLPASSATFTCIESTEAFGLDANNLRYITDHFRYKFANERLKRTARYYSSNWRTWAAVNIQLAWRRSVMRTRWLTTFRGHKTSQPDVSRNSDNPIRCYACTRDSAPPFHSTSCDPAHQPQWQALAGSSLLPIQTRSDTARNWSADERLPSGPFGRVLDPRSKAVRWLNRVTLLARGLSLTADPLFFFAVSVGGGGRPCIYLEGGVVAAAAVLRTFADAVHLCHLWLQFRVAYVSRESLVVGCGRLVWDARAVASHYVRSVREFCYCLMRGMRSVTGYIFGTIWWGLGLNLFAYFLASHASGGYWYILAIRRIASCLMQQCRRSRERSLSLSCSREVCYRFFGNSCGGDPTKVVAKLPLCLDDDGPFPFGIYKQALPLMSRDNITIKILYSNLWGLLVLRRRKMQLRYRDMEWWMRRRQLPSHLRQRVLRFENQRWAAMGGQDETKLIKDLPDGIRRDIKRYLCLDLIKKVHLFHNLDDVILDNICDRVKPLIFSKGEKVFREGDPVQQMVFVVHGRIQRSQSLSRGILATSTLEPGGFLGDELLSWCLRRPFTEQFPASTATFTCVKTTEAFVLEADHLVYITNHFRYNFVNEKLKQTLRYYSSNWRTWAAVTIQFAWRRYKIRTRGSANPVMMANEGSERRLRQFAAVFMSLRPHDHLE</sequence>
<feature type="transmembrane region" description="Helical" evidence="3">
    <location>
        <begin position="853"/>
        <end position="873"/>
    </location>
</feature>
<feature type="transmembrane region" description="Helical" evidence="3">
    <location>
        <begin position="893"/>
        <end position="918"/>
    </location>
</feature>
<dbReference type="InterPro" id="IPR018490">
    <property type="entry name" value="cNMP-bd_dom_sf"/>
</dbReference>
<keyword evidence="2" id="KW-0407">Ion channel</keyword>
<feature type="transmembrane region" description="Helical" evidence="3">
    <location>
        <begin position="1494"/>
        <end position="1513"/>
    </location>
</feature>
<reference evidence="5" key="1">
    <citation type="submission" date="2022-12" db="EMBL/GenBank/DDBJ databases">
        <title>Draft genome assemblies for two species of Escallonia (Escalloniales).</title>
        <authorList>
            <person name="Chanderbali A."/>
            <person name="Dervinis C."/>
            <person name="Anghel I."/>
            <person name="Soltis D."/>
            <person name="Soltis P."/>
            <person name="Zapata F."/>
        </authorList>
    </citation>
    <scope>NUCLEOTIDE SEQUENCE</scope>
    <source>
        <strain evidence="5">UCBG92.1500</strain>
        <tissue evidence="5">Leaf</tissue>
    </source>
</reference>